<comment type="subcellular location">
    <subcellularLocation>
        <location evidence="2">Cytoplasm</location>
    </subcellularLocation>
    <subcellularLocation>
        <location evidence="1">Nucleus</location>
    </subcellularLocation>
</comment>
<dbReference type="GO" id="GO:0000387">
    <property type="term" value="P:spliceosomal snRNP assembly"/>
    <property type="evidence" value="ECO:0007669"/>
    <property type="project" value="TreeGrafter"/>
</dbReference>
<dbReference type="RefSeq" id="XP_051610854.1">
    <property type="nucleotide sequence ID" value="XM_051755072.1"/>
</dbReference>
<feature type="compositionally biased region" description="Acidic residues" evidence="7">
    <location>
        <begin position="250"/>
        <end position="259"/>
    </location>
</feature>
<dbReference type="InterPro" id="IPR039924">
    <property type="entry name" value="ICln/Lot5/Saf5"/>
</dbReference>
<dbReference type="GO" id="GO:0045292">
    <property type="term" value="P:mRNA cis splicing, via spliceosome"/>
    <property type="evidence" value="ECO:0007669"/>
    <property type="project" value="TreeGrafter"/>
</dbReference>
<dbReference type="EMBL" id="JAIHNG010000035">
    <property type="protein sequence ID" value="KAI5966625.1"/>
    <property type="molecule type" value="Genomic_DNA"/>
</dbReference>
<evidence type="ECO:0000256" key="1">
    <source>
        <dbReference type="ARBA" id="ARBA00004123"/>
    </source>
</evidence>
<dbReference type="Proteomes" id="UP001204833">
    <property type="component" value="Unassembled WGS sequence"/>
</dbReference>
<keyword evidence="5" id="KW-0963">Cytoplasm</keyword>
<evidence type="ECO:0000256" key="2">
    <source>
        <dbReference type="ARBA" id="ARBA00004496"/>
    </source>
</evidence>
<evidence type="ECO:0000256" key="5">
    <source>
        <dbReference type="ARBA" id="ARBA00022490"/>
    </source>
</evidence>
<dbReference type="GO" id="GO:0005829">
    <property type="term" value="C:cytosol"/>
    <property type="evidence" value="ECO:0007669"/>
    <property type="project" value="TreeGrafter"/>
</dbReference>
<proteinExistence type="inferred from homology"/>
<name>A0AAD5BJ70_9ASCO</name>
<keyword evidence="9" id="KW-1185">Reference proteome</keyword>
<evidence type="ECO:0000313" key="8">
    <source>
        <dbReference type="EMBL" id="KAI5966625.1"/>
    </source>
</evidence>
<dbReference type="InterPro" id="IPR011993">
    <property type="entry name" value="PH-like_dom_sf"/>
</dbReference>
<protein>
    <recommendedName>
        <fullName evidence="4">Protein LOT5</fullName>
    </recommendedName>
</protein>
<organism evidence="8 9">
    <name type="scientific">Candida theae</name>
    <dbReference type="NCBI Taxonomy" id="1198502"/>
    <lineage>
        <taxon>Eukaryota</taxon>
        <taxon>Fungi</taxon>
        <taxon>Dikarya</taxon>
        <taxon>Ascomycota</taxon>
        <taxon>Saccharomycotina</taxon>
        <taxon>Pichiomycetes</taxon>
        <taxon>Debaryomycetaceae</taxon>
        <taxon>Candida/Lodderomyces clade</taxon>
        <taxon>Candida</taxon>
    </lineage>
</organism>
<comment type="similarity">
    <text evidence="3">Belongs to the LOT5 family.</text>
</comment>
<evidence type="ECO:0000256" key="6">
    <source>
        <dbReference type="ARBA" id="ARBA00023242"/>
    </source>
</evidence>
<sequence length="269" mass="30167">MLPKPRLVSDQPNIENTILYSAYQASSPAKFSTDADKFVMYGGGSSYTMHCRNASKLRPFSSDHVSLFVLSSHFVIWSNKDNAGVEIPYQLIYLHALDKNSLYLQVQNSQLLSNSPDGVLEISLVESNDNHVRGNELFAQVGGNAETIYQAMSTCSAMHFDSEEEEEEEEEDKDYTMDYGNEPQLPTMEVPSSWLNEEMSKIQEIQFKNDGNADDLDEEGDETLEEGVVAGMSVDVGYAQIAGSKRFEQEDQEVVDDDSISSIKRNRKQ</sequence>
<evidence type="ECO:0000256" key="3">
    <source>
        <dbReference type="ARBA" id="ARBA00006172"/>
    </source>
</evidence>
<reference evidence="8 9" key="1">
    <citation type="journal article" date="2022" name="DNA Res.">
        <title>Genome analysis of five recently described species of the CUG-Ser clade uncovers Candida theae as a new hybrid lineage with pathogenic potential in the Candida parapsilosis species complex.</title>
        <authorList>
            <person name="Mixao V."/>
            <person name="Del Olmo V."/>
            <person name="Hegedusova E."/>
            <person name="Saus E."/>
            <person name="Pryszcz L."/>
            <person name="Cillingova A."/>
            <person name="Nosek J."/>
            <person name="Gabaldon T."/>
        </authorList>
    </citation>
    <scope>NUCLEOTIDE SEQUENCE [LARGE SCALE GENOMIC DNA]</scope>
    <source>
        <strain evidence="8 9">CBS 12239</strain>
    </source>
</reference>
<evidence type="ECO:0000256" key="4">
    <source>
        <dbReference type="ARBA" id="ARBA00015935"/>
    </source>
</evidence>
<keyword evidence="6" id="KW-0539">Nucleus</keyword>
<gene>
    <name evidence="8" type="ORF">KGF57_000589</name>
</gene>
<comment type="caution">
    <text evidence="8">The sequence shown here is derived from an EMBL/GenBank/DDBJ whole genome shotgun (WGS) entry which is preliminary data.</text>
</comment>
<evidence type="ECO:0000313" key="9">
    <source>
        <dbReference type="Proteomes" id="UP001204833"/>
    </source>
</evidence>
<dbReference type="PANTHER" id="PTHR21399">
    <property type="entry name" value="CHLORIDE CONDUCTANCE REGULATORY PROTEIN ICLN"/>
    <property type="match status" value="1"/>
</dbReference>
<dbReference type="GO" id="GO:0005681">
    <property type="term" value="C:spliceosomal complex"/>
    <property type="evidence" value="ECO:0007669"/>
    <property type="project" value="TreeGrafter"/>
</dbReference>
<dbReference type="GeneID" id="76148648"/>
<dbReference type="GO" id="GO:0034715">
    <property type="term" value="C:pICln-Sm protein complex"/>
    <property type="evidence" value="ECO:0007669"/>
    <property type="project" value="TreeGrafter"/>
</dbReference>
<accession>A0AAD5BJ70</accession>
<dbReference type="PANTHER" id="PTHR21399:SF0">
    <property type="entry name" value="METHYLOSOME SUBUNIT PICLN"/>
    <property type="match status" value="1"/>
</dbReference>
<feature type="region of interest" description="Disordered" evidence="7">
    <location>
        <begin position="248"/>
        <end position="269"/>
    </location>
</feature>
<evidence type="ECO:0000256" key="7">
    <source>
        <dbReference type="SAM" id="MobiDB-lite"/>
    </source>
</evidence>
<dbReference type="AlphaFoldDB" id="A0AAD5BJ70"/>
<dbReference type="Gene3D" id="2.30.29.30">
    <property type="entry name" value="Pleckstrin-homology domain (PH domain)/Phosphotyrosine-binding domain (PTB)"/>
    <property type="match status" value="1"/>
</dbReference>
<feature type="region of interest" description="Disordered" evidence="7">
    <location>
        <begin position="161"/>
        <end position="185"/>
    </location>
</feature>
<dbReference type="Pfam" id="PF03517">
    <property type="entry name" value="Voldacs"/>
    <property type="match status" value="1"/>
</dbReference>
<feature type="compositionally biased region" description="Acidic residues" evidence="7">
    <location>
        <begin position="162"/>
        <end position="173"/>
    </location>
</feature>